<evidence type="ECO:0000313" key="1">
    <source>
        <dbReference type="EMBL" id="GAA4955334.1"/>
    </source>
</evidence>
<accession>A0AAV3U754</accession>
<dbReference type="EMBL" id="BAABLX010000068">
    <property type="protein sequence ID" value="GAA4955334.1"/>
    <property type="molecule type" value="Genomic_DNA"/>
</dbReference>
<keyword evidence="2" id="KW-1185">Reference proteome</keyword>
<proteinExistence type="predicted"/>
<gene>
    <name evidence="1" type="ORF">GCM10025791_39360</name>
</gene>
<comment type="caution">
    <text evidence="1">The sequence shown here is derived from an EMBL/GenBank/DDBJ whole genome shotgun (WGS) entry which is preliminary data.</text>
</comment>
<reference evidence="2" key="1">
    <citation type="journal article" date="2019" name="Int. J. Syst. Evol. Microbiol.">
        <title>The Global Catalogue of Microorganisms (GCM) 10K type strain sequencing project: providing services to taxonomists for standard genome sequencing and annotation.</title>
        <authorList>
            <consortium name="The Broad Institute Genomics Platform"/>
            <consortium name="The Broad Institute Genome Sequencing Center for Infectious Disease"/>
            <person name="Wu L."/>
            <person name="Ma J."/>
        </authorList>
    </citation>
    <scope>NUCLEOTIDE SEQUENCE [LARGE SCALE GENOMIC DNA]</scope>
    <source>
        <strain evidence="2">JCM 19134</strain>
    </source>
</reference>
<dbReference type="Proteomes" id="UP001409585">
    <property type="component" value="Unassembled WGS sequence"/>
</dbReference>
<evidence type="ECO:0000313" key="2">
    <source>
        <dbReference type="Proteomes" id="UP001409585"/>
    </source>
</evidence>
<protein>
    <submittedName>
        <fullName evidence="1">Uncharacterized protein</fullName>
    </submittedName>
</protein>
<dbReference type="AlphaFoldDB" id="A0AAV3U754"/>
<name>A0AAV3U754_9ALTE</name>
<organism evidence="1 2">
    <name type="scientific">Halioxenophilus aromaticivorans</name>
    <dbReference type="NCBI Taxonomy" id="1306992"/>
    <lineage>
        <taxon>Bacteria</taxon>
        <taxon>Pseudomonadati</taxon>
        <taxon>Pseudomonadota</taxon>
        <taxon>Gammaproteobacteria</taxon>
        <taxon>Alteromonadales</taxon>
        <taxon>Alteromonadaceae</taxon>
        <taxon>Halioxenophilus</taxon>
    </lineage>
</organism>
<sequence>MGEPMRHQLCVLRVVLACLCLFVAGLAKAFVEIEVYDANDGSLLARVGSQHQTVPFRESLLIKVIPDASANKIRLEPLNSDCGTERIMVAKGPFEFLVHPLSEASDCALQFVGWKAPWNWVGSHTVAISFSGEAGLAQPAVPENFARLELYDLDTNTYLGTVENGVAAIPYAEVIGVSVATPAGLDWVRLVPGNEYCGKQSRFDTQLPFQLKVFAESENRPCEFIVQGYKNPRSLVGATPVSIIFNNEAVTSGR</sequence>